<dbReference type="STRING" id="61424.A0A2T9Z3I6"/>
<feature type="region of interest" description="Disordered" evidence="1">
    <location>
        <begin position="1"/>
        <end position="23"/>
    </location>
</feature>
<name>A0A2T9Z3I6_9FUNG</name>
<feature type="region of interest" description="Disordered" evidence="1">
    <location>
        <begin position="959"/>
        <end position="980"/>
    </location>
</feature>
<gene>
    <name evidence="3" type="ORF">BB559_000956</name>
</gene>
<feature type="compositionally biased region" description="Basic and acidic residues" evidence="1">
    <location>
        <begin position="969"/>
        <end position="980"/>
    </location>
</feature>
<dbReference type="InterPro" id="IPR048627">
    <property type="entry name" value="Sec10_HB"/>
</dbReference>
<sequence>MINFGTTSKHRVLKNKDSSEKDDLVQAKNELNNSKSTLNNLEENPRQSYTIKSSHQYQLPTNETATINNLRISKILEFKKVIEKTKTVTNEIGSGLRAGPNQVMSLFEKLKTTQLSKLKNSKKTAENNAVAQKYKDLWKKNLTNNSSNGRFDWLSGKEADHEWWMETPVVERQLDSFEFTESYQVSYSSSDEETSQRSEEIRTPQKSIEKHNKTSFSIQPPKNIKSTRKNSLLQKSTGNLIQNEPGHSLSDINNQNDFSYKTDFLSAQYPKGPKLNNWARLPPRILANLSRFLSLKDSLTLLSIRYYWHSVFIKKDACYGPIFWRLMLGRIGFRCSNIRIKGKEQKILWNSPNCLWSLLRDSWDIRNEQDLTNIINEGPFILFESIHKEFISDYENVGYESSSIEKMFLKAITSNRNTFALKYAERLEQLLWFGRGNFYSKSENINKKLLQMSFEFENYFLSRIELAVENKDFFESQKYSEAIFRFNNGRAYVNRYLEENTLAFQTDYDDIITFEEINARIGIKEQNPLENMRALVLSKSSITKTSSDFEDLFELLTQLLEVELEEQIKILGASKNSNLIKITIGNLLYAIFQPDGIIGRAFSRTFDYQAEMSSNGVTFLTSISDILKIMLRHVEQWSKPSSLYLVKTRLENYLPEIANDLEKTNLNRGWLAAISWFDNGMPAILQSAESANEQFIFFTSNVYDIINNRSLRFKSATAPTMVRKTSENKKSPLISSTENKPNYIGNPSITRFMNSTKPIKLFNFTEHSEQIEMYKTRISNYFMNIMGIIPGSTASKIPTALNSDINSDKLEVKNEGSDQGLQISTLVDISPSNLDPKTTETFGEHKGASFDSEISETTNFPDFVPINVPLCISMLAFTDEAISRIFLFCKAPEFSHVHKSSKKVVEQIFSGLLRNIGSKHIKTAFENIILDLQKLQTQIGTLSGLITAAKTAGNKKANVSKKSSTINNSDEKEQDFEKNGDDVLSKKSGQSFFPKFGSINKRDSISGISTAMKNNFLANSSFSSVSFDLSISTNEIMLERQVRELVSILELKFFELVHLADLVMQLIEVYYKAKISKLIDENDFLNIVNLEKRSLEATIDDCVATGVDSIIEIIIRQLEHVLSVEQKAEDYLPKTNVSLQLKPTIACVQCVQLLGEASEIIKNLSRTQKLLCQVYMSEIGNRLFTLLLDHIRSYTYSEPGGFQLIADLNLYYDWAQNNLDDLDTLQCFATLKDLANCFIINPKELRGFLKELYSRRAFDNVLRSEEVYDIVARRADYKKIRGMVEGHCDFM</sequence>
<reference evidence="3 4" key="1">
    <citation type="journal article" date="2018" name="MBio">
        <title>Comparative Genomics Reveals the Core Gene Toolbox for the Fungus-Insect Symbiosis.</title>
        <authorList>
            <person name="Wang Y."/>
            <person name="Stata M."/>
            <person name="Wang W."/>
            <person name="Stajich J.E."/>
            <person name="White M.M."/>
            <person name="Moncalvo J.M."/>
        </authorList>
    </citation>
    <scope>NUCLEOTIDE SEQUENCE [LARGE SCALE GENOMIC DNA]</scope>
    <source>
        <strain evidence="3 4">AUS-77-4</strain>
    </source>
</reference>
<dbReference type="PANTHER" id="PTHR12100">
    <property type="entry name" value="SEC10"/>
    <property type="match status" value="1"/>
</dbReference>
<accession>A0A2T9Z3I6</accession>
<comment type="caution">
    <text evidence="3">The sequence shown here is derived from an EMBL/GenBank/DDBJ whole genome shotgun (WGS) entry which is preliminary data.</text>
</comment>
<dbReference type="GO" id="GO:0006887">
    <property type="term" value="P:exocytosis"/>
    <property type="evidence" value="ECO:0007669"/>
    <property type="project" value="TreeGrafter"/>
</dbReference>
<dbReference type="Pfam" id="PF07393">
    <property type="entry name" value="Sec10_HB"/>
    <property type="match status" value="1"/>
</dbReference>
<feature type="domain" description="Exocyst complex component Sec10-like alpha-helical bundle" evidence="2">
    <location>
        <begin position="1043"/>
        <end position="1280"/>
    </location>
</feature>
<dbReference type="OrthoDB" id="5554140at2759"/>
<dbReference type="PANTHER" id="PTHR12100:SF1">
    <property type="entry name" value="RECYCLIN-1"/>
    <property type="match status" value="1"/>
</dbReference>
<proteinExistence type="predicted"/>
<keyword evidence="4" id="KW-1185">Reference proteome</keyword>
<organism evidence="3 4">
    <name type="scientific">Furculomyces boomerangus</name>
    <dbReference type="NCBI Taxonomy" id="61424"/>
    <lineage>
        <taxon>Eukaryota</taxon>
        <taxon>Fungi</taxon>
        <taxon>Fungi incertae sedis</taxon>
        <taxon>Zoopagomycota</taxon>
        <taxon>Kickxellomycotina</taxon>
        <taxon>Harpellomycetes</taxon>
        <taxon>Harpellales</taxon>
        <taxon>Harpellaceae</taxon>
        <taxon>Furculomyces</taxon>
    </lineage>
</organism>
<dbReference type="GO" id="GO:0006893">
    <property type="term" value="P:Golgi to plasma membrane transport"/>
    <property type="evidence" value="ECO:0007669"/>
    <property type="project" value="TreeGrafter"/>
</dbReference>
<feature type="compositionally biased region" description="Basic and acidic residues" evidence="1">
    <location>
        <begin position="14"/>
        <end position="23"/>
    </location>
</feature>
<dbReference type="InterPro" id="IPR009976">
    <property type="entry name" value="Sec10-like"/>
</dbReference>
<feature type="compositionally biased region" description="Basic and acidic residues" evidence="1">
    <location>
        <begin position="194"/>
        <end position="212"/>
    </location>
</feature>
<feature type="region of interest" description="Disordered" evidence="1">
    <location>
        <begin position="188"/>
        <end position="228"/>
    </location>
</feature>
<evidence type="ECO:0000313" key="3">
    <source>
        <dbReference type="EMBL" id="PVU99160.1"/>
    </source>
</evidence>
<evidence type="ECO:0000313" key="4">
    <source>
        <dbReference type="Proteomes" id="UP000245699"/>
    </source>
</evidence>
<evidence type="ECO:0000256" key="1">
    <source>
        <dbReference type="SAM" id="MobiDB-lite"/>
    </source>
</evidence>
<dbReference type="Proteomes" id="UP000245699">
    <property type="component" value="Unassembled WGS sequence"/>
</dbReference>
<dbReference type="EMBL" id="MBFT01000050">
    <property type="protein sequence ID" value="PVU99160.1"/>
    <property type="molecule type" value="Genomic_DNA"/>
</dbReference>
<dbReference type="GO" id="GO:0000145">
    <property type="term" value="C:exocyst"/>
    <property type="evidence" value="ECO:0007669"/>
    <property type="project" value="TreeGrafter"/>
</dbReference>
<protein>
    <recommendedName>
        <fullName evidence="2">Exocyst complex component Sec10-like alpha-helical bundle domain-containing protein</fullName>
    </recommendedName>
</protein>
<evidence type="ECO:0000259" key="2">
    <source>
        <dbReference type="Pfam" id="PF07393"/>
    </source>
</evidence>